<dbReference type="Gene3D" id="3.40.640.10">
    <property type="entry name" value="Type I PLP-dependent aspartate aminotransferase-like (Major domain)"/>
    <property type="match status" value="1"/>
</dbReference>
<dbReference type="GO" id="GO:0000271">
    <property type="term" value="P:polysaccharide biosynthetic process"/>
    <property type="evidence" value="ECO:0007669"/>
    <property type="project" value="TreeGrafter"/>
</dbReference>
<feature type="active site" description="Proton acceptor" evidence="2">
    <location>
        <position position="182"/>
    </location>
</feature>
<dbReference type="InterPro" id="IPR015424">
    <property type="entry name" value="PyrdxlP-dep_Trfase"/>
</dbReference>
<evidence type="ECO:0000256" key="4">
    <source>
        <dbReference type="RuleBase" id="RU004508"/>
    </source>
</evidence>
<organism evidence="5 6">
    <name type="scientific">Propionivibrio dicarboxylicus</name>
    <dbReference type="NCBI Taxonomy" id="83767"/>
    <lineage>
        <taxon>Bacteria</taxon>
        <taxon>Pseudomonadati</taxon>
        <taxon>Pseudomonadota</taxon>
        <taxon>Betaproteobacteria</taxon>
        <taxon>Rhodocyclales</taxon>
        <taxon>Rhodocyclaceae</taxon>
        <taxon>Propionivibrio</taxon>
    </lineage>
</organism>
<dbReference type="InterPro" id="IPR015422">
    <property type="entry name" value="PyrdxlP-dep_Trfase_small"/>
</dbReference>
<name>A0A1G8MP74_9RHOO</name>
<evidence type="ECO:0000313" key="5">
    <source>
        <dbReference type="EMBL" id="SDI69819.1"/>
    </source>
</evidence>
<sequence length="377" mass="41060">MDILPFTRPNIDEDTIAAVADVLRSGWLTTGPKCRELESALSARAGGRPVRVVNSATAALEFGLRLAGVGPGDEVITTSLSWVATSNVILTVGATPVFVDIDPATRLIDPDLIEAAITKRTRAIIPVDLAGLPVDRDRLYAIANKHKLRVIEDAAQSQGANWNGRELGTIGDLVAFSFHPNKNMTTGEGGCLVMNTDEEARLFEKLRLQGVTRDSEGTYDCDVLGGKANLTDIAAAIGLGQIKHLDRFNARRRELARHYFKAFEGLPVALPPADFSQSNWHMFQVLLPETLASQRGEIIRRLRDAGIATGVHYPAIHLTTLYRRQGLATRPLPHTESVAARILTLPLFPAMQDSVIDRVATALRTVLRQLDPESMPA</sequence>
<comment type="similarity">
    <text evidence="1 4">Belongs to the DegT/DnrJ/EryC1 family.</text>
</comment>
<evidence type="ECO:0000256" key="2">
    <source>
        <dbReference type="PIRSR" id="PIRSR000390-1"/>
    </source>
</evidence>
<dbReference type="EMBL" id="FNCY01000026">
    <property type="protein sequence ID" value="SDI69819.1"/>
    <property type="molecule type" value="Genomic_DNA"/>
</dbReference>
<reference evidence="5 6" key="1">
    <citation type="submission" date="2016-10" db="EMBL/GenBank/DDBJ databases">
        <authorList>
            <person name="de Groot N.N."/>
        </authorList>
    </citation>
    <scope>NUCLEOTIDE SEQUENCE [LARGE SCALE GENOMIC DNA]</scope>
    <source>
        <strain evidence="5 6">DSM 5885</strain>
    </source>
</reference>
<dbReference type="Pfam" id="PF01041">
    <property type="entry name" value="DegT_DnrJ_EryC1"/>
    <property type="match status" value="1"/>
</dbReference>
<evidence type="ECO:0008006" key="7">
    <source>
        <dbReference type="Google" id="ProtNLM"/>
    </source>
</evidence>
<keyword evidence="6" id="KW-1185">Reference proteome</keyword>
<evidence type="ECO:0000256" key="1">
    <source>
        <dbReference type="ARBA" id="ARBA00037999"/>
    </source>
</evidence>
<evidence type="ECO:0000313" key="6">
    <source>
        <dbReference type="Proteomes" id="UP000198607"/>
    </source>
</evidence>
<dbReference type="Proteomes" id="UP000198607">
    <property type="component" value="Unassembled WGS sequence"/>
</dbReference>
<dbReference type="AlphaFoldDB" id="A0A1G8MP74"/>
<keyword evidence="3 4" id="KW-0663">Pyridoxal phosphate</keyword>
<dbReference type="SUPFAM" id="SSF53383">
    <property type="entry name" value="PLP-dependent transferases"/>
    <property type="match status" value="1"/>
</dbReference>
<dbReference type="PANTHER" id="PTHR30244">
    <property type="entry name" value="TRANSAMINASE"/>
    <property type="match status" value="1"/>
</dbReference>
<feature type="modified residue" description="N6-(pyridoxal phosphate)lysine" evidence="3">
    <location>
        <position position="182"/>
    </location>
</feature>
<dbReference type="InterPro" id="IPR015421">
    <property type="entry name" value="PyrdxlP-dep_Trfase_major"/>
</dbReference>
<proteinExistence type="inferred from homology"/>
<dbReference type="RefSeq" id="WP_091940267.1">
    <property type="nucleotide sequence ID" value="NZ_FNCY01000026.1"/>
</dbReference>
<protein>
    <recommendedName>
        <fullName evidence="7">dTDP-4-amino-4,6-dideoxygalactose transaminase</fullName>
    </recommendedName>
</protein>
<gene>
    <name evidence="5" type="ORF">SAMN05660652_03887</name>
</gene>
<dbReference type="GO" id="GO:0030170">
    <property type="term" value="F:pyridoxal phosphate binding"/>
    <property type="evidence" value="ECO:0007669"/>
    <property type="project" value="TreeGrafter"/>
</dbReference>
<dbReference type="OrthoDB" id="9804264at2"/>
<dbReference type="STRING" id="83767.SAMN05660652_03887"/>
<dbReference type="InterPro" id="IPR000653">
    <property type="entry name" value="DegT/StrS_aminotransferase"/>
</dbReference>
<dbReference type="PIRSF" id="PIRSF000390">
    <property type="entry name" value="PLP_StrS"/>
    <property type="match status" value="1"/>
</dbReference>
<accession>A0A1G8MP74</accession>
<dbReference type="GO" id="GO:0008483">
    <property type="term" value="F:transaminase activity"/>
    <property type="evidence" value="ECO:0007669"/>
    <property type="project" value="TreeGrafter"/>
</dbReference>
<dbReference type="PANTHER" id="PTHR30244:SF34">
    <property type="entry name" value="DTDP-4-AMINO-4,6-DIDEOXYGALACTOSE TRANSAMINASE"/>
    <property type="match status" value="1"/>
</dbReference>
<dbReference type="Gene3D" id="3.90.1150.10">
    <property type="entry name" value="Aspartate Aminotransferase, domain 1"/>
    <property type="match status" value="1"/>
</dbReference>
<dbReference type="CDD" id="cd00616">
    <property type="entry name" value="AHBA_syn"/>
    <property type="match status" value="1"/>
</dbReference>
<evidence type="ECO:0000256" key="3">
    <source>
        <dbReference type="PIRSR" id="PIRSR000390-2"/>
    </source>
</evidence>